<reference evidence="1 2" key="1">
    <citation type="submission" date="2014-03" db="EMBL/GenBank/DDBJ databases">
        <title>Draft genome of the hookworm Oesophagostomum dentatum.</title>
        <authorList>
            <person name="Mitreva M."/>
        </authorList>
    </citation>
    <scope>NUCLEOTIDE SEQUENCE [LARGE SCALE GENOMIC DNA]</scope>
    <source>
        <strain evidence="1 2">OD-Hann</strain>
    </source>
</reference>
<gene>
    <name evidence="1" type="ORF">OESDEN_11733</name>
</gene>
<dbReference type="AlphaFoldDB" id="A0A0B1SY84"/>
<organism evidence="1 2">
    <name type="scientific">Oesophagostomum dentatum</name>
    <name type="common">Nodular worm</name>
    <dbReference type="NCBI Taxonomy" id="61180"/>
    <lineage>
        <taxon>Eukaryota</taxon>
        <taxon>Metazoa</taxon>
        <taxon>Ecdysozoa</taxon>
        <taxon>Nematoda</taxon>
        <taxon>Chromadorea</taxon>
        <taxon>Rhabditida</taxon>
        <taxon>Rhabditina</taxon>
        <taxon>Rhabditomorpha</taxon>
        <taxon>Strongyloidea</taxon>
        <taxon>Strongylidae</taxon>
        <taxon>Oesophagostomum</taxon>
    </lineage>
</organism>
<sequence length="120" mass="12940">MALSRKIPSATKTKRPVTDVYTDEATVDDAIPAAYKEGYSSPLAPTSEQIPSNMFFYLLIVTLIFGAFAEDAVPQKKCSDLIPGMACELLIKDKGGCDGSSDLKKVAVKYCQETCGFCSI</sequence>
<dbReference type="Proteomes" id="UP000053660">
    <property type="component" value="Unassembled WGS sequence"/>
</dbReference>
<name>A0A0B1SY84_OESDE</name>
<proteinExistence type="predicted"/>
<evidence type="ECO:0008006" key="3">
    <source>
        <dbReference type="Google" id="ProtNLM"/>
    </source>
</evidence>
<evidence type="ECO:0000313" key="1">
    <source>
        <dbReference type="EMBL" id="KHJ88472.1"/>
    </source>
</evidence>
<protein>
    <recommendedName>
        <fullName evidence="3">ShKT domain-containing protein</fullName>
    </recommendedName>
</protein>
<dbReference type="EMBL" id="KN555753">
    <property type="protein sequence ID" value="KHJ88472.1"/>
    <property type="molecule type" value="Genomic_DNA"/>
</dbReference>
<evidence type="ECO:0000313" key="2">
    <source>
        <dbReference type="Proteomes" id="UP000053660"/>
    </source>
</evidence>
<keyword evidence="2" id="KW-1185">Reference proteome</keyword>
<accession>A0A0B1SY84</accession>